<evidence type="ECO:0000256" key="2">
    <source>
        <dbReference type="ARBA" id="ARBA00022516"/>
    </source>
</evidence>
<dbReference type="GO" id="GO:0000287">
    <property type="term" value="F:magnesium ion binding"/>
    <property type="evidence" value="ECO:0007669"/>
    <property type="project" value="InterPro"/>
</dbReference>
<keyword evidence="6" id="KW-0443">Lipid metabolism</keyword>
<evidence type="ECO:0000256" key="7">
    <source>
        <dbReference type="ARBA" id="ARBA00023209"/>
    </source>
</evidence>
<accession>T1BBQ0</accession>
<dbReference type="GO" id="GO:0047294">
    <property type="term" value="F:phosphoglycerol geranylgeranyltransferase activity"/>
    <property type="evidence" value="ECO:0007669"/>
    <property type="project" value="UniProtKB-EC"/>
</dbReference>
<keyword evidence="3" id="KW-0808">Transferase</keyword>
<evidence type="ECO:0000256" key="3">
    <source>
        <dbReference type="ARBA" id="ARBA00022679"/>
    </source>
</evidence>
<dbReference type="InterPro" id="IPR038597">
    <property type="entry name" value="GGGP/HepGP_synthase_sf"/>
</dbReference>
<dbReference type="Pfam" id="PF01884">
    <property type="entry name" value="PcrB"/>
    <property type="match status" value="1"/>
</dbReference>
<dbReference type="SUPFAM" id="SSF51395">
    <property type="entry name" value="FMN-linked oxidoreductases"/>
    <property type="match status" value="1"/>
</dbReference>
<evidence type="ECO:0000256" key="6">
    <source>
        <dbReference type="ARBA" id="ARBA00023098"/>
    </source>
</evidence>
<dbReference type="PANTHER" id="PTHR21235">
    <property type="entry name" value="IMIDAZOLE GLYCEROL PHOSPHATE SYNTHASE SUBUNIT HISF/H IGP SYNTHASE SUBUNIT HISF/H"/>
    <property type="match status" value="1"/>
</dbReference>
<dbReference type="CDD" id="cd02812">
    <property type="entry name" value="PcrB_like"/>
    <property type="match status" value="1"/>
</dbReference>
<dbReference type="NCBIfam" id="TIGR01769">
    <property type="entry name" value="GGGP"/>
    <property type="match status" value="1"/>
</dbReference>
<evidence type="ECO:0000256" key="5">
    <source>
        <dbReference type="ARBA" id="ARBA00022842"/>
    </source>
</evidence>
<dbReference type="HAMAP" id="MF_00112">
    <property type="entry name" value="GGGP_HepGP_synthase"/>
    <property type="match status" value="1"/>
</dbReference>
<evidence type="ECO:0000256" key="9">
    <source>
        <dbReference type="ARBA" id="ARBA00047288"/>
    </source>
</evidence>
<keyword evidence="2" id="KW-0444">Lipid biosynthesis</keyword>
<dbReference type="GO" id="GO:0008654">
    <property type="term" value="P:phospholipid biosynthetic process"/>
    <property type="evidence" value="ECO:0007669"/>
    <property type="project" value="UniProtKB-KW"/>
</dbReference>
<comment type="catalytic activity">
    <reaction evidence="9">
        <text>sn-glycerol 1-phosphate + (2E,6E,10E)-geranylgeranyl diphosphate = sn-3-O-(geranylgeranyl)glycerol 1-phosphate + diphosphate</text>
        <dbReference type="Rhea" id="RHEA:23404"/>
        <dbReference type="ChEBI" id="CHEBI:33019"/>
        <dbReference type="ChEBI" id="CHEBI:57677"/>
        <dbReference type="ChEBI" id="CHEBI:57685"/>
        <dbReference type="ChEBI" id="CHEBI:58756"/>
        <dbReference type="EC" id="2.5.1.41"/>
    </reaction>
</comment>
<dbReference type="GO" id="GO:0006650">
    <property type="term" value="P:glycerophospholipid metabolic process"/>
    <property type="evidence" value="ECO:0007669"/>
    <property type="project" value="InterPro"/>
</dbReference>
<dbReference type="InterPro" id="IPR050064">
    <property type="entry name" value="IGPS_HisA/HisF"/>
</dbReference>
<reference evidence="10" key="2">
    <citation type="journal article" date="2014" name="ISME J.">
        <title>Microbial stratification in low pH oxic and suboxic macroscopic growths along an acid mine drainage.</title>
        <authorList>
            <person name="Mendez-Garcia C."/>
            <person name="Mesa V."/>
            <person name="Sprenger R.R."/>
            <person name="Richter M."/>
            <person name="Diez M.S."/>
            <person name="Solano J."/>
            <person name="Bargiela R."/>
            <person name="Golyshina O.V."/>
            <person name="Manteca A."/>
            <person name="Ramos J.L."/>
            <person name="Gallego J.R."/>
            <person name="Llorente I."/>
            <person name="Martins Dos Santos V.A."/>
            <person name="Jensen O.N."/>
            <person name="Pelaez A.I."/>
            <person name="Sanchez J."/>
            <person name="Ferrer M."/>
        </authorList>
    </citation>
    <scope>NUCLEOTIDE SEQUENCE</scope>
</reference>
<dbReference type="GO" id="GO:0000107">
    <property type="term" value="F:imidazoleglycerol-phosphate synthase activity"/>
    <property type="evidence" value="ECO:0007669"/>
    <property type="project" value="TreeGrafter"/>
</dbReference>
<evidence type="ECO:0000313" key="10">
    <source>
        <dbReference type="EMBL" id="EQD70366.1"/>
    </source>
</evidence>
<name>T1BBQ0_9ZZZZ</name>
<keyword evidence="5" id="KW-0460">Magnesium</keyword>
<keyword evidence="7" id="KW-0594">Phospholipid biosynthesis</keyword>
<organism evidence="10">
    <name type="scientific">mine drainage metagenome</name>
    <dbReference type="NCBI Taxonomy" id="410659"/>
    <lineage>
        <taxon>unclassified sequences</taxon>
        <taxon>metagenomes</taxon>
        <taxon>ecological metagenomes</taxon>
    </lineage>
</organism>
<dbReference type="NCBIfam" id="NF003198">
    <property type="entry name" value="PRK04169.1-2"/>
    <property type="match status" value="1"/>
</dbReference>
<dbReference type="InterPro" id="IPR010946">
    <property type="entry name" value="GGGP_synth"/>
</dbReference>
<evidence type="ECO:0000256" key="8">
    <source>
        <dbReference type="ARBA" id="ARBA00023264"/>
    </source>
</evidence>
<evidence type="ECO:0000256" key="1">
    <source>
        <dbReference type="ARBA" id="ARBA00012676"/>
    </source>
</evidence>
<dbReference type="GO" id="GO:0005737">
    <property type="term" value="C:cytoplasm"/>
    <property type="evidence" value="ECO:0007669"/>
    <property type="project" value="InterPro"/>
</dbReference>
<dbReference type="EMBL" id="AUZY01003167">
    <property type="protein sequence ID" value="EQD70366.1"/>
    <property type="molecule type" value="Genomic_DNA"/>
</dbReference>
<sequence>MKIIDEILEAKGKRKLHMTLIDPASQSPEKAGNIAREAGLAGSDYIMIGGSTSVSSEMIDSTALQIRKQSGLKTILFPGSSEMISRNADAIFFMSLLNSRNTKFLMGYQVASSRFVKRLGIETISMGYIVFEPGMTVGEVGEANLVGRDDTNLAASYVAAAELLGMRLVYLEAGSGAPQHIPPDTIRAVKKEASIPVIVGGGIRTPEAARSVTDAGADIVVTGTVAERAVSVVESLSPIVEAVKGIAKR</sequence>
<reference evidence="10" key="1">
    <citation type="submission" date="2013-08" db="EMBL/GenBank/DDBJ databases">
        <authorList>
            <person name="Mendez C."/>
            <person name="Richter M."/>
            <person name="Ferrer M."/>
            <person name="Sanchez J."/>
        </authorList>
    </citation>
    <scope>NUCLEOTIDE SEQUENCE</scope>
</reference>
<dbReference type="Gene3D" id="3.20.20.390">
    <property type="entry name" value="FMN-linked oxidoreductases"/>
    <property type="match status" value="1"/>
</dbReference>
<proteinExistence type="inferred from homology"/>
<comment type="caution">
    <text evidence="10">The sequence shown here is derived from an EMBL/GenBank/DDBJ whole genome shotgun (WGS) entry which is preliminary data.</text>
</comment>
<protein>
    <recommendedName>
        <fullName evidence="1">phosphoglycerol geranylgeranyltransferase</fullName>
        <ecNumber evidence="1">2.5.1.41</ecNumber>
    </recommendedName>
</protein>
<evidence type="ECO:0000256" key="4">
    <source>
        <dbReference type="ARBA" id="ARBA00022723"/>
    </source>
</evidence>
<dbReference type="EC" id="2.5.1.41" evidence="1"/>
<dbReference type="PANTHER" id="PTHR21235:SF22">
    <property type="entry name" value="GERANYLGERANYLGLYCERYL PHOSPHATE SYNTHASE"/>
    <property type="match status" value="1"/>
</dbReference>
<keyword evidence="4" id="KW-0479">Metal-binding</keyword>
<gene>
    <name evidence="10" type="ORF">B1B_05048</name>
</gene>
<dbReference type="InterPro" id="IPR008205">
    <property type="entry name" value="GGGP_HepGP_synthase"/>
</dbReference>
<dbReference type="NCBIfam" id="TIGR01768">
    <property type="entry name" value="GGGP-family"/>
    <property type="match status" value="1"/>
</dbReference>
<keyword evidence="8" id="KW-1208">Phospholipid metabolism</keyword>
<dbReference type="AlphaFoldDB" id="T1BBQ0"/>